<dbReference type="Proteomes" id="UP000095287">
    <property type="component" value="Unplaced"/>
</dbReference>
<dbReference type="WBParaSite" id="L893_g14947.t1">
    <property type="protein sequence ID" value="L893_g14947.t1"/>
    <property type="gene ID" value="L893_g14947"/>
</dbReference>
<dbReference type="PROSITE" id="PS50097">
    <property type="entry name" value="BTB"/>
    <property type="match status" value="1"/>
</dbReference>
<organism evidence="2 3">
    <name type="scientific">Steinernema glaseri</name>
    <dbReference type="NCBI Taxonomy" id="37863"/>
    <lineage>
        <taxon>Eukaryota</taxon>
        <taxon>Metazoa</taxon>
        <taxon>Ecdysozoa</taxon>
        <taxon>Nematoda</taxon>
        <taxon>Chromadorea</taxon>
        <taxon>Rhabditida</taxon>
        <taxon>Tylenchina</taxon>
        <taxon>Panagrolaimomorpha</taxon>
        <taxon>Strongyloidoidea</taxon>
        <taxon>Steinernematidae</taxon>
        <taxon>Steinernema</taxon>
    </lineage>
</organism>
<proteinExistence type="predicted"/>
<feature type="domain" description="BTB" evidence="1">
    <location>
        <begin position="159"/>
        <end position="218"/>
    </location>
</feature>
<dbReference type="InterPro" id="IPR000210">
    <property type="entry name" value="BTB/POZ_dom"/>
</dbReference>
<dbReference type="AlphaFoldDB" id="A0A1I7YD83"/>
<evidence type="ECO:0000259" key="1">
    <source>
        <dbReference type="PROSITE" id="PS50097"/>
    </source>
</evidence>
<dbReference type="Pfam" id="PF00651">
    <property type="entry name" value="BTB"/>
    <property type="match status" value="1"/>
</dbReference>
<dbReference type="Gene3D" id="3.30.710.10">
    <property type="entry name" value="Potassium Channel Kv1.1, Chain A"/>
    <property type="match status" value="1"/>
</dbReference>
<protein>
    <submittedName>
        <fullName evidence="3">BTB domain-containing protein</fullName>
    </submittedName>
</protein>
<dbReference type="CDD" id="cd18186">
    <property type="entry name" value="BTB_POZ_ZBTB_KLHL-like"/>
    <property type="match status" value="1"/>
</dbReference>
<sequence>MSASGTLVWHVKKEDFVNDGVELRGPTVVVSGFEWKIGRDFVRDDWLESVPLWITCLPVSTTDGTLWSCEAYGSVVLLGVNANHHVQKTVISPLYIGCNLKFQWSDGNLTHLNCCHLIPLTTDTNIHSFDWKHLFPDGTYRFEVNIKTTRHQLLPNPADAACLEIEGKKLYVSKTFLSLYSPYFGVLFFSSFKEQCAQVIPLRDVNFYDFLEFLAHLYPQFDVDYELVPNVLTLADMYGCDSVINSCQDVLLATEIFEESDLVLADKFDLAELRKRAVAQISLKKLMAYARKIVNDPKSLQTRLMITERIDEELSR</sequence>
<dbReference type="InterPro" id="IPR011333">
    <property type="entry name" value="SKP1/BTB/POZ_sf"/>
</dbReference>
<dbReference type="PANTHER" id="PTHR22744:SF14">
    <property type="entry name" value="BTB DOMAIN-CONTAINING PROTEIN-RELATED"/>
    <property type="match status" value="1"/>
</dbReference>
<dbReference type="PANTHER" id="PTHR22744">
    <property type="entry name" value="HELIX LOOP HELIX PROTEIN 21-RELATED"/>
    <property type="match status" value="1"/>
</dbReference>
<evidence type="ECO:0000313" key="3">
    <source>
        <dbReference type="WBParaSite" id="L893_g14947.t1"/>
    </source>
</evidence>
<evidence type="ECO:0000313" key="2">
    <source>
        <dbReference type="Proteomes" id="UP000095287"/>
    </source>
</evidence>
<name>A0A1I7YD83_9BILA</name>
<dbReference type="SMART" id="SM00225">
    <property type="entry name" value="BTB"/>
    <property type="match status" value="1"/>
</dbReference>
<reference evidence="3" key="1">
    <citation type="submission" date="2016-11" db="UniProtKB">
        <authorList>
            <consortium name="WormBaseParasite"/>
        </authorList>
    </citation>
    <scope>IDENTIFICATION</scope>
</reference>
<keyword evidence="2" id="KW-1185">Reference proteome</keyword>
<accession>A0A1I7YD83</accession>
<dbReference type="SUPFAM" id="SSF54695">
    <property type="entry name" value="POZ domain"/>
    <property type="match status" value="1"/>
</dbReference>